<sequence length="227" mass="24868">MPNATTIAVIIPTFNEEARIGATLANVLPQRPAEVWVVDSGSSDATVAIAATTAGVQVLRAEKGRAPQMNAGAAAARGEWLLFLHADTLLPPVALERIAALPDSVLAGAFRHRFSGKDWRLRLISRLDNARSRLTRIAFGDQAIFVRRALFERLGGFPACEVMEDVAFGELLRKATTPILLRDEAITDSRKFEQMGVWTSLARVGLLLACHRLRLPLVGRSFFNEVR</sequence>
<organism evidence="7 8">
    <name type="scientific">Candidatus Accumulibacter appositus</name>
    <dbReference type="NCBI Taxonomy" id="1454003"/>
    <lineage>
        <taxon>Bacteria</taxon>
        <taxon>Pseudomonadati</taxon>
        <taxon>Pseudomonadota</taxon>
        <taxon>Betaproteobacteria</taxon>
        <taxon>Candidatus Accumulibacter</taxon>
    </lineage>
</organism>
<evidence type="ECO:0000256" key="5">
    <source>
        <dbReference type="ARBA" id="ARBA00023136"/>
    </source>
</evidence>
<dbReference type="InterPro" id="IPR001173">
    <property type="entry name" value="Glyco_trans_2-like"/>
</dbReference>
<dbReference type="Proteomes" id="UP000021816">
    <property type="component" value="Unassembled WGS sequence"/>
</dbReference>
<dbReference type="Pfam" id="PF00535">
    <property type="entry name" value="Glycos_transf_2"/>
    <property type="match status" value="1"/>
</dbReference>
<dbReference type="PATRIC" id="fig|1454003.3.peg.2703"/>
<keyword evidence="4 7" id="KW-0808">Transferase</keyword>
<dbReference type="SUPFAM" id="SSF53448">
    <property type="entry name" value="Nucleotide-diphospho-sugar transferases"/>
    <property type="match status" value="1"/>
</dbReference>
<comment type="subcellular location">
    <subcellularLocation>
        <location evidence="1">Cell membrane</location>
    </subcellularLocation>
</comment>
<dbReference type="NCBIfam" id="TIGR04283">
    <property type="entry name" value="glyco_like_mftF"/>
    <property type="match status" value="1"/>
</dbReference>
<evidence type="ECO:0000259" key="6">
    <source>
        <dbReference type="Pfam" id="PF00535"/>
    </source>
</evidence>
<keyword evidence="3 7" id="KW-0328">Glycosyltransferase</keyword>
<proteinExistence type="predicted"/>
<dbReference type="PANTHER" id="PTHR43646:SF2">
    <property type="entry name" value="GLYCOSYLTRANSFERASE 2-LIKE DOMAIN-CONTAINING PROTEIN"/>
    <property type="match status" value="1"/>
</dbReference>
<dbReference type="EC" id="2.4.1.-" evidence="7"/>
<comment type="caution">
    <text evidence="7">The sequence shown here is derived from an EMBL/GenBank/DDBJ whole genome shotgun (WGS) entry which is preliminary data.</text>
</comment>
<evidence type="ECO:0000313" key="7">
    <source>
        <dbReference type="EMBL" id="EXI79010.1"/>
    </source>
</evidence>
<dbReference type="InterPro" id="IPR029044">
    <property type="entry name" value="Nucleotide-diphossugar_trans"/>
</dbReference>
<evidence type="ECO:0000256" key="3">
    <source>
        <dbReference type="ARBA" id="ARBA00022676"/>
    </source>
</evidence>
<evidence type="ECO:0000256" key="4">
    <source>
        <dbReference type="ARBA" id="ARBA00022679"/>
    </source>
</evidence>
<gene>
    <name evidence="7" type="ORF">AW10_02652</name>
</gene>
<dbReference type="GO" id="GO:0016757">
    <property type="term" value="F:glycosyltransferase activity"/>
    <property type="evidence" value="ECO:0007669"/>
    <property type="project" value="UniProtKB-KW"/>
</dbReference>
<keyword evidence="2" id="KW-1003">Cell membrane</keyword>
<dbReference type="EMBL" id="JEMX01000061">
    <property type="protein sequence ID" value="EXI79010.1"/>
    <property type="molecule type" value="Genomic_DNA"/>
</dbReference>
<dbReference type="CDD" id="cd02522">
    <property type="entry name" value="GT_2_like_a"/>
    <property type="match status" value="1"/>
</dbReference>
<dbReference type="InterPro" id="IPR026461">
    <property type="entry name" value="Trfase_2_rSAM/seldom_assoc"/>
</dbReference>
<evidence type="ECO:0000313" key="8">
    <source>
        <dbReference type="Proteomes" id="UP000021816"/>
    </source>
</evidence>
<dbReference type="AlphaFoldDB" id="A0A011PQ76"/>
<reference evidence="7 8" key="1">
    <citation type="submission" date="2014-02" db="EMBL/GenBank/DDBJ databases">
        <title>Expanding our view of genomic diversity in Candidatus Accumulibacter clades.</title>
        <authorList>
            <person name="Skennerton C.T."/>
            <person name="Barr J.J."/>
            <person name="Slater F.R."/>
            <person name="Bond P.L."/>
            <person name="Tyson G.W."/>
        </authorList>
    </citation>
    <scope>NUCLEOTIDE SEQUENCE [LARGE SCALE GENOMIC DNA]</scope>
    <source>
        <strain evidence="8">BA-92</strain>
    </source>
</reference>
<keyword evidence="5" id="KW-0472">Membrane</keyword>
<dbReference type="Gene3D" id="3.90.550.10">
    <property type="entry name" value="Spore Coat Polysaccharide Biosynthesis Protein SpsA, Chain A"/>
    <property type="match status" value="1"/>
</dbReference>
<dbReference type="GO" id="GO:0005886">
    <property type="term" value="C:plasma membrane"/>
    <property type="evidence" value="ECO:0007669"/>
    <property type="project" value="UniProtKB-SubCell"/>
</dbReference>
<name>A0A011PQ76_9PROT</name>
<dbReference type="STRING" id="1454003.AW10_02652"/>
<feature type="domain" description="Glycosyltransferase 2-like" evidence="6">
    <location>
        <begin position="9"/>
        <end position="129"/>
    </location>
</feature>
<dbReference type="PANTHER" id="PTHR43646">
    <property type="entry name" value="GLYCOSYLTRANSFERASE"/>
    <property type="match status" value="1"/>
</dbReference>
<accession>A0A011PQ76</accession>
<protein>
    <submittedName>
        <fullName evidence="7">PGL/p-HBAD biosynthesis glycosyltransferase</fullName>
        <ecNumber evidence="7">2.4.1.-</ecNumber>
    </submittedName>
</protein>
<evidence type="ECO:0000256" key="2">
    <source>
        <dbReference type="ARBA" id="ARBA00022475"/>
    </source>
</evidence>
<evidence type="ECO:0000256" key="1">
    <source>
        <dbReference type="ARBA" id="ARBA00004236"/>
    </source>
</evidence>